<organism evidence="2">
    <name type="scientific">Homalodisca liturata</name>
    <dbReference type="NCBI Taxonomy" id="320908"/>
    <lineage>
        <taxon>Eukaryota</taxon>
        <taxon>Metazoa</taxon>
        <taxon>Ecdysozoa</taxon>
        <taxon>Arthropoda</taxon>
        <taxon>Hexapoda</taxon>
        <taxon>Insecta</taxon>
        <taxon>Pterygota</taxon>
        <taxon>Neoptera</taxon>
        <taxon>Paraneoptera</taxon>
        <taxon>Hemiptera</taxon>
        <taxon>Auchenorrhyncha</taxon>
        <taxon>Membracoidea</taxon>
        <taxon>Cicadellidae</taxon>
        <taxon>Cicadellinae</taxon>
        <taxon>Proconiini</taxon>
        <taxon>Homalodisca</taxon>
    </lineage>
</organism>
<sequence>MSLTSTSFLSDSEVIAELQNDNDSSSDEDMQSDCDEVLPTLENITDSDSDNSLDLGPTGNNDGGDDGLGNSWSVYQGPDFPHLPYTLLGGYKEPKVIILYFRLFSLDVYYRTFE</sequence>
<feature type="compositionally biased region" description="Acidic residues" evidence="1">
    <location>
        <begin position="24"/>
        <end position="36"/>
    </location>
</feature>
<name>A0A1B6JXY1_9HEMI</name>
<accession>A0A1B6JXY1</accession>
<gene>
    <name evidence="2" type="ORF">g.29429</name>
</gene>
<evidence type="ECO:0000313" key="2">
    <source>
        <dbReference type="EMBL" id="JAT04040.1"/>
    </source>
</evidence>
<feature type="compositionally biased region" description="Polar residues" evidence="1">
    <location>
        <begin position="1"/>
        <end position="10"/>
    </location>
</feature>
<dbReference type="AlphaFoldDB" id="A0A1B6JXY1"/>
<evidence type="ECO:0000256" key="1">
    <source>
        <dbReference type="SAM" id="MobiDB-lite"/>
    </source>
</evidence>
<reference evidence="2" key="1">
    <citation type="submission" date="2015-11" db="EMBL/GenBank/DDBJ databases">
        <title>De novo transcriptome assembly of four potential Pierce s Disease insect vectors from Arizona vineyards.</title>
        <authorList>
            <person name="Tassone E.E."/>
        </authorList>
    </citation>
    <scope>NUCLEOTIDE SEQUENCE</scope>
</reference>
<feature type="region of interest" description="Disordered" evidence="1">
    <location>
        <begin position="1"/>
        <end position="71"/>
    </location>
</feature>
<protein>
    <submittedName>
        <fullName evidence="2">Uncharacterized protein</fullName>
    </submittedName>
</protein>
<dbReference type="EMBL" id="GECU01003667">
    <property type="protein sequence ID" value="JAT04040.1"/>
    <property type="molecule type" value="Transcribed_RNA"/>
</dbReference>
<proteinExistence type="predicted"/>